<dbReference type="InterPro" id="IPR007492">
    <property type="entry name" value="LytTR_DNA-bd_dom"/>
</dbReference>
<gene>
    <name evidence="4" type="ORF">BITS_1804</name>
</gene>
<dbReference type="Gene3D" id="3.40.50.2300">
    <property type="match status" value="1"/>
</dbReference>
<feature type="modified residue" description="4-aspartylphosphate" evidence="1">
    <location>
        <position position="67"/>
    </location>
</feature>
<accession>A0A087ED66</accession>
<dbReference type="Proteomes" id="UP000029080">
    <property type="component" value="Unassembled WGS sequence"/>
</dbReference>
<evidence type="ECO:0000313" key="5">
    <source>
        <dbReference type="Proteomes" id="UP000029080"/>
    </source>
</evidence>
<dbReference type="EMBL" id="JGZU01000013">
    <property type="protein sequence ID" value="KFJ05717.1"/>
    <property type="molecule type" value="Genomic_DNA"/>
</dbReference>
<feature type="domain" description="Response regulatory" evidence="2">
    <location>
        <begin position="13"/>
        <end position="130"/>
    </location>
</feature>
<evidence type="ECO:0000259" key="3">
    <source>
        <dbReference type="PROSITE" id="PS50930"/>
    </source>
</evidence>
<dbReference type="CDD" id="cd00156">
    <property type="entry name" value="REC"/>
    <property type="match status" value="1"/>
</dbReference>
<dbReference type="GO" id="GO:0000156">
    <property type="term" value="F:phosphorelay response regulator activity"/>
    <property type="evidence" value="ECO:0007669"/>
    <property type="project" value="InterPro"/>
</dbReference>
<dbReference type="AlphaFoldDB" id="A0A087ED66"/>
<dbReference type="InterPro" id="IPR046947">
    <property type="entry name" value="LytR-like"/>
</dbReference>
<dbReference type="SMART" id="SM00850">
    <property type="entry name" value="LytTR"/>
    <property type="match status" value="1"/>
</dbReference>
<evidence type="ECO:0000256" key="1">
    <source>
        <dbReference type="PROSITE-ProRule" id="PRU00169"/>
    </source>
</evidence>
<dbReference type="PROSITE" id="PS50930">
    <property type="entry name" value="HTH_LYTTR"/>
    <property type="match status" value="1"/>
</dbReference>
<dbReference type="eggNOG" id="COG3279">
    <property type="taxonomic scope" value="Bacteria"/>
</dbReference>
<dbReference type="PROSITE" id="PS50110">
    <property type="entry name" value="RESPONSE_REGULATORY"/>
    <property type="match status" value="1"/>
</dbReference>
<keyword evidence="5" id="KW-1185">Reference proteome</keyword>
<dbReference type="Gene3D" id="2.40.50.1020">
    <property type="entry name" value="LytTr DNA-binding domain"/>
    <property type="match status" value="1"/>
</dbReference>
<proteinExistence type="predicted"/>
<dbReference type="PANTHER" id="PTHR37299">
    <property type="entry name" value="TRANSCRIPTIONAL REGULATOR-RELATED"/>
    <property type="match status" value="1"/>
</dbReference>
<dbReference type="SUPFAM" id="SSF52172">
    <property type="entry name" value="CheY-like"/>
    <property type="match status" value="1"/>
</dbReference>
<name>A0A087ED66_9BIFI</name>
<sequence>MTRRIFMEATHIVVAMADDEPQVRVQMKDMLQRYGAEQQVEFTVHEFSSGEELLKSYRPDYDLVMLDVEMGARDGFETAKALRNIDPAVDLLFVTNMAQYAIRGYEVDATSYLVKPVSYYALSRELGRCITRKRQREATDALSFSSNGVVSRVPLSSIVYIESVRHKIIVHGFDTRYEFNGALKSLLPLLEDKGFFLSNSCYAVNMRYVTALGATSCTMSDGTELAVSRRRKKDFKEALAGSIG</sequence>
<dbReference type="SMART" id="SM00448">
    <property type="entry name" value="REC"/>
    <property type="match status" value="1"/>
</dbReference>
<dbReference type="Pfam" id="PF00072">
    <property type="entry name" value="Response_reg"/>
    <property type="match status" value="1"/>
</dbReference>
<dbReference type="STRING" id="356829.BITS_1804"/>
<organism evidence="4 5">
    <name type="scientific">Bifidobacterium tsurumiense</name>
    <dbReference type="NCBI Taxonomy" id="356829"/>
    <lineage>
        <taxon>Bacteria</taxon>
        <taxon>Bacillati</taxon>
        <taxon>Actinomycetota</taxon>
        <taxon>Actinomycetes</taxon>
        <taxon>Bifidobacteriales</taxon>
        <taxon>Bifidobacteriaceae</taxon>
        <taxon>Bifidobacterium</taxon>
    </lineage>
</organism>
<dbReference type="Pfam" id="PF04397">
    <property type="entry name" value="LytTR"/>
    <property type="match status" value="1"/>
</dbReference>
<comment type="caution">
    <text evidence="4">The sequence shown here is derived from an EMBL/GenBank/DDBJ whole genome shotgun (WGS) entry which is preliminary data.</text>
</comment>
<dbReference type="InterPro" id="IPR011006">
    <property type="entry name" value="CheY-like_superfamily"/>
</dbReference>
<reference evidence="4 5" key="1">
    <citation type="submission" date="2014-03" db="EMBL/GenBank/DDBJ databases">
        <title>Genomics of Bifidobacteria.</title>
        <authorList>
            <person name="Ventura M."/>
            <person name="Milani C."/>
            <person name="Lugli G.A."/>
        </authorList>
    </citation>
    <scope>NUCLEOTIDE SEQUENCE [LARGE SCALE GENOMIC DNA]</scope>
    <source>
        <strain evidence="4 5">JCM 13495</strain>
    </source>
</reference>
<evidence type="ECO:0000259" key="2">
    <source>
        <dbReference type="PROSITE" id="PS50110"/>
    </source>
</evidence>
<evidence type="ECO:0000313" key="4">
    <source>
        <dbReference type="EMBL" id="KFJ05717.1"/>
    </source>
</evidence>
<dbReference type="InterPro" id="IPR001789">
    <property type="entry name" value="Sig_transdc_resp-reg_receiver"/>
</dbReference>
<dbReference type="GO" id="GO:0003677">
    <property type="term" value="F:DNA binding"/>
    <property type="evidence" value="ECO:0007669"/>
    <property type="project" value="InterPro"/>
</dbReference>
<keyword evidence="1" id="KW-0597">Phosphoprotein</keyword>
<feature type="domain" description="HTH LytTR-type" evidence="3">
    <location>
        <begin position="142"/>
        <end position="241"/>
    </location>
</feature>
<protein>
    <submittedName>
        <fullName evidence="4">Response regulator of the LytR/AlgR family</fullName>
    </submittedName>
</protein>
<dbReference type="PANTHER" id="PTHR37299:SF1">
    <property type="entry name" value="STAGE 0 SPORULATION PROTEIN A HOMOLOG"/>
    <property type="match status" value="1"/>
</dbReference>